<dbReference type="RefSeq" id="WP_111356861.1">
    <property type="nucleotide sequence ID" value="NZ_NHSK01000130.1"/>
</dbReference>
<dbReference type="AlphaFoldDB" id="A0A327KPZ9"/>
<dbReference type="SUPFAM" id="SSF48230">
    <property type="entry name" value="Chondroitin AC/alginate lyase"/>
    <property type="match status" value="1"/>
</dbReference>
<keyword evidence="3" id="KW-0574">Periplasm</keyword>
<evidence type="ECO:0000256" key="3">
    <source>
        <dbReference type="ARBA" id="ARBA00022764"/>
    </source>
</evidence>
<evidence type="ECO:0000313" key="8">
    <source>
        <dbReference type="Proteomes" id="UP000248863"/>
    </source>
</evidence>
<dbReference type="Gene3D" id="2.70.98.70">
    <property type="match status" value="1"/>
</dbReference>
<gene>
    <name evidence="7" type="ORF">CH338_09500</name>
</gene>
<feature type="domain" description="Heparin-sulfate lyase N-terminal" evidence="6">
    <location>
        <begin position="155"/>
        <end position="283"/>
    </location>
</feature>
<dbReference type="InterPro" id="IPR012480">
    <property type="entry name" value="Hepar_II_III_C"/>
</dbReference>
<evidence type="ECO:0000256" key="2">
    <source>
        <dbReference type="ARBA" id="ARBA00022729"/>
    </source>
</evidence>
<dbReference type="PANTHER" id="PTHR39210">
    <property type="entry name" value="HEPARIN-SULFATE LYASE"/>
    <property type="match status" value="1"/>
</dbReference>
<evidence type="ECO:0000313" key="7">
    <source>
        <dbReference type="EMBL" id="RAI39412.1"/>
    </source>
</evidence>
<dbReference type="GO" id="GO:0016829">
    <property type="term" value="F:lyase activity"/>
    <property type="evidence" value="ECO:0007669"/>
    <property type="project" value="UniProtKB-KW"/>
</dbReference>
<comment type="caution">
    <text evidence="7">The sequence shown here is derived from an EMBL/GenBank/DDBJ whole genome shotgun (WGS) entry which is preliminary data.</text>
</comment>
<dbReference type="Pfam" id="PF16889">
    <property type="entry name" value="Hepar_II_III_N"/>
    <property type="match status" value="1"/>
</dbReference>
<proteinExistence type="predicted"/>
<evidence type="ECO:0000259" key="5">
    <source>
        <dbReference type="Pfam" id="PF07940"/>
    </source>
</evidence>
<comment type="subcellular location">
    <subcellularLocation>
        <location evidence="1">Periplasm</location>
    </subcellularLocation>
</comment>
<dbReference type="OrthoDB" id="9763014at2"/>
<evidence type="ECO:0000256" key="4">
    <source>
        <dbReference type="ARBA" id="ARBA00023239"/>
    </source>
</evidence>
<dbReference type="InterPro" id="IPR031680">
    <property type="entry name" value="Hepar_II_III_N"/>
</dbReference>
<keyword evidence="2" id="KW-0732">Signal</keyword>
<keyword evidence="8" id="KW-1185">Reference proteome</keyword>
<name>A0A327KPZ9_9BRAD</name>
<dbReference type="Proteomes" id="UP000248863">
    <property type="component" value="Unassembled WGS sequence"/>
</dbReference>
<feature type="domain" description="Heparinase II/III-like C-terminal" evidence="5">
    <location>
        <begin position="312"/>
        <end position="535"/>
    </location>
</feature>
<dbReference type="PANTHER" id="PTHR39210:SF1">
    <property type="entry name" value="HEPARIN-SULFATE LYASE"/>
    <property type="match status" value="1"/>
</dbReference>
<keyword evidence="4" id="KW-0456">Lyase</keyword>
<evidence type="ECO:0000256" key="1">
    <source>
        <dbReference type="ARBA" id="ARBA00004418"/>
    </source>
</evidence>
<accession>A0A327KPZ9</accession>
<organism evidence="7 8">
    <name type="scientific">Rhodoplanes elegans</name>
    <dbReference type="NCBI Taxonomy" id="29408"/>
    <lineage>
        <taxon>Bacteria</taxon>
        <taxon>Pseudomonadati</taxon>
        <taxon>Pseudomonadota</taxon>
        <taxon>Alphaproteobacteria</taxon>
        <taxon>Hyphomicrobiales</taxon>
        <taxon>Nitrobacteraceae</taxon>
        <taxon>Rhodoplanes</taxon>
    </lineage>
</organism>
<dbReference type="GO" id="GO:0042597">
    <property type="term" value="C:periplasmic space"/>
    <property type="evidence" value="ECO:0007669"/>
    <property type="project" value="UniProtKB-SubCell"/>
</dbReference>
<protein>
    <submittedName>
        <fullName evidence="7">Uncharacterized protein</fullName>
    </submittedName>
</protein>
<dbReference type="EMBL" id="NPEU01000077">
    <property type="protein sequence ID" value="RAI39412.1"/>
    <property type="molecule type" value="Genomic_DNA"/>
</dbReference>
<evidence type="ECO:0000259" key="6">
    <source>
        <dbReference type="Pfam" id="PF16889"/>
    </source>
</evidence>
<dbReference type="InterPro" id="IPR008929">
    <property type="entry name" value="Chondroitin_lyas"/>
</dbReference>
<reference evidence="7 8" key="1">
    <citation type="submission" date="2017-07" db="EMBL/GenBank/DDBJ databases">
        <title>Draft Genome Sequences of Select Purple Nonsulfur Bacteria.</title>
        <authorList>
            <person name="Lasarre B."/>
            <person name="Mckinlay J.B."/>
        </authorList>
    </citation>
    <scope>NUCLEOTIDE SEQUENCE [LARGE SCALE GENOMIC DNA]</scope>
    <source>
        <strain evidence="7 8">DSM 11907</strain>
    </source>
</reference>
<dbReference type="Pfam" id="PF07940">
    <property type="entry name" value="Hepar_II_III_C"/>
    <property type="match status" value="1"/>
</dbReference>
<dbReference type="Gene3D" id="1.50.10.100">
    <property type="entry name" value="Chondroitin AC/alginate lyase"/>
    <property type="match status" value="1"/>
</dbReference>
<sequence length="549" mass="60323">MSTLALYWHTVRHLRPVQVYGRVWFRLRRPTPDLSPPPARRPVVAPLIETAWREPSMLGPDTVAFLGRTATVKRPEDWTAAGADHLWLYNLHYFDDLGARDAPMRADWHRALVARWIAENPPGSRPGWEPYPTSLRLVNWIRWILAGNVPSDPMVQSIAVQARWLAQRLETHLLGNHLLANAKALTLAGLFFDGDEARGWYRIGTDILARELDEQILADGGHFELSPMYHHIVLADVLDLLDVHACYAVEAPPAWRAGVARMLAWSAVMRHPDGDIPFFNDAAFGIAPTHAILAQRAAGLGIAWTDPGIGAVARLPESGYVRLRRGEATVFADLAPIGPDYLPAHAHADTLSFELSLRGRRVVVNGGTSRYGTGPERQRQRSTAAHATLALDGADSSEVWGGFRVGRRARVSGVEVHEAADALVATGCHDGYARLPGSPLHRRTWRLDAQALTLDDEVRGSGRHEARIVFPLGPGLAAQVADARTVRVVDTTTGETIATFAFEHDGAALVEDTTWHPAFGQAVPSQRIVCRLPVDGTAAHRTTIAWGER</sequence>